<keyword evidence="4" id="KW-1185">Reference proteome</keyword>
<proteinExistence type="predicted"/>
<feature type="transmembrane region" description="Helical" evidence="2">
    <location>
        <begin position="173"/>
        <end position="195"/>
    </location>
</feature>
<reference evidence="3" key="1">
    <citation type="submission" date="2023-06" db="EMBL/GenBank/DDBJ databases">
        <title>Genome-scale phylogeny and comparative genomics of the fungal order Sordariales.</title>
        <authorList>
            <consortium name="Lawrence Berkeley National Laboratory"/>
            <person name="Hensen N."/>
            <person name="Bonometti L."/>
            <person name="Westerberg I."/>
            <person name="Brannstrom I.O."/>
            <person name="Guillou S."/>
            <person name="Cros-Aarteil S."/>
            <person name="Calhoun S."/>
            <person name="Haridas S."/>
            <person name="Kuo A."/>
            <person name="Mondo S."/>
            <person name="Pangilinan J."/>
            <person name="Riley R."/>
            <person name="LaButti K."/>
            <person name="Andreopoulos B."/>
            <person name="Lipzen A."/>
            <person name="Chen C."/>
            <person name="Yanf M."/>
            <person name="Daum C."/>
            <person name="Ng V."/>
            <person name="Clum A."/>
            <person name="Steindorff A."/>
            <person name="Ohm R."/>
            <person name="Martin F."/>
            <person name="Silar P."/>
            <person name="Natvig D."/>
            <person name="Lalanne C."/>
            <person name="Gautier V."/>
            <person name="Ament-velasquez S.L."/>
            <person name="Kruys A."/>
            <person name="Hutchinson M.I."/>
            <person name="Powell A.J."/>
            <person name="Barry K."/>
            <person name="Miller A.N."/>
            <person name="Grigoriev I.V."/>
            <person name="Debuchy R."/>
            <person name="Gladieux P."/>
            <person name="Thoren M.H."/>
            <person name="Johannesson H."/>
        </authorList>
    </citation>
    <scope>NUCLEOTIDE SEQUENCE</scope>
    <source>
        <strain evidence="3">SMH3187-1</strain>
    </source>
</reference>
<feature type="transmembrane region" description="Helical" evidence="2">
    <location>
        <begin position="275"/>
        <end position="294"/>
    </location>
</feature>
<dbReference type="EMBL" id="JAUKUD010000002">
    <property type="protein sequence ID" value="KAK0751853.1"/>
    <property type="molecule type" value="Genomic_DNA"/>
</dbReference>
<dbReference type="Proteomes" id="UP001172155">
    <property type="component" value="Unassembled WGS sequence"/>
</dbReference>
<dbReference type="PANTHER" id="PTHR40407:SF1">
    <property type="entry name" value="HEPARAN-ALPHA-GLUCOSAMINIDE N-ACETYLTRANSFERASE CATALYTIC DOMAIN-CONTAINING PROTEIN"/>
    <property type="match status" value="1"/>
</dbReference>
<keyword evidence="2" id="KW-0472">Membrane</keyword>
<evidence type="ECO:0000313" key="3">
    <source>
        <dbReference type="EMBL" id="KAK0751853.1"/>
    </source>
</evidence>
<name>A0AA40F619_9PEZI</name>
<feature type="region of interest" description="Disordered" evidence="1">
    <location>
        <begin position="1"/>
        <end position="83"/>
    </location>
</feature>
<sequence>MGTTTRDDVGAGREPLIPPADQPRSDIQETAFASSSADLTLLEPDAIPHGASHNGSESPGRAGYGSTAPSAAPASPKKPPAPSRAIAPDILRGLLMIIMALDHNAMSLHSWPHGTAVDGERDAAPVDEWNRPFAMVVRTLTHLCAPGFTFLLGMGVAYFSRSRANMGWPASKMVWHFVVRALVLTAVMEVMGFILIVGEVWFFNIVLFALAVDYLIVGLLWVALTSTEKRLATLLLHILPERKTDDSTEPLLADREGQEDIAPDRAIMRAADISWHLHNLVLASLAIVTIWWNIWLSPTHGHCGVPPSFEPPSHPLLSLWFYPVTSRRVISGFPPLAWLSFAIVGLLYGRIVLSRPWAPSTVNRANAVAGLGFAAIFVATRVLRVGNLSEDCLHMPEHVAQPAGANPYLASVASFFYLVKYPPDVAFLSFTLAVNFVLLAAFGALPPRFAKRTFHVLLVFGTSALFFYVVHLFLLFALGAAWIAAIGHKLESKDPFTNEPGGVGVDQIWAFLANWVLALVILYPLCRWYGRFKKTQGVDSLWRFF</sequence>
<feature type="transmembrane region" description="Helical" evidence="2">
    <location>
        <begin position="336"/>
        <end position="353"/>
    </location>
</feature>
<feature type="transmembrane region" description="Helical" evidence="2">
    <location>
        <begin position="140"/>
        <end position="161"/>
    </location>
</feature>
<evidence type="ECO:0000256" key="2">
    <source>
        <dbReference type="SAM" id="Phobius"/>
    </source>
</evidence>
<keyword evidence="2" id="KW-0812">Transmembrane</keyword>
<gene>
    <name evidence="3" type="ORF">B0T18DRAFT_387917</name>
</gene>
<dbReference type="AlphaFoldDB" id="A0AA40F619"/>
<keyword evidence="2" id="KW-1133">Transmembrane helix</keyword>
<feature type="transmembrane region" description="Helical" evidence="2">
    <location>
        <begin position="201"/>
        <end position="224"/>
    </location>
</feature>
<feature type="compositionally biased region" description="Basic and acidic residues" evidence="1">
    <location>
        <begin position="1"/>
        <end position="11"/>
    </location>
</feature>
<evidence type="ECO:0008006" key="5">
    <source>
        <dbReference type="Google" id="ProtNLM"/>
    </source>
</evidence>
<organism evidence="3 4">
    <name type="scientific">Schizothecium vesticola</name>
    <dbReference type="NCBI Taxonomy" id="314040"/>
    <lineage>
        <taxon>Eukaryota</taxon>
        <taxon>Fungi</taxon>
        <taxon>Dikarya</taxon>
        <taxon>Ascomycota</taxon>
        <taxon>Pezizomycotina</taxon>
        <taxon>Sordariomycetes</taxon>
        <taxon>Sordariomycetidae</taxon>
        <taxon>Sordariales</taxon>
        <taxon>Schizotheciaceae</taxon>
        <taxon>Schizothecium</taxon>
    </lineage>
</organism>
<evidence type="ECO:0000256" key="1">
    <source>
        <dbReference type="SAM" id="MobiDB-lite"/>
    </source>
</evidence>
<evidence type="ECO:0000313" key="4">
    <source>
        <dbReference type="Proteomes" id="UP001172155"/>
    </source>
</evidence>
<feature type="transmembrane region" description="Helical" evidence="2">
    <location>
        <begin position="425"/>
        <end position="445"/>
    </location>
</feature>
<feature type="transmembrane region" description="Helical" evidence="2">
    <location>
        <begin position="507"/>
        <end position="526"/>
    </location>
</feature>
<accession>A0AA40F619</accession>
<comment type="caution">
    <text evidence="3">The sequence shown here is derived from an EMBL/GenBank/DDBJ whole genome shotgun (WGS) entry which is preliminary data.</text>
</comment>
<protein>
    <recommendedName>
        <fullName evidence="5">Heparan-alpha-glucosaminide N-acetyltransferase catalytic domain-containing protein</fullName>
    </recommendedName>
</protein>
<feature type="transmembrane region" description="Helical" evidence="2">
    <location>
        <begin position="365"/>
        <end position="383"/>
    </location>
</feature>
<dbReference type="PANTHER" id="PTHR40407">
    <property type="entry name" value="MEMBRANE PROTEIN-LIKE PROTEIN"/>
    <property type="match status" value="1"/>
</dbReference>
<feature type="transmembrane region" description="Helical" evidence="2">
    <location>
        <begin position="457"/>
        <end position="487"/>
    </location>
</feature>